<keyword evidence="3" id="KW-1185">Reference proteome</keyword>
<gene>
    <name evidence="2" type="ORF">GCM10010918_43770</name>
</gene>
<dbReference type="Proteomes" id="UP000600247">
    <property type="component" value="Unassembled WGS sequence"/>
</dbReference>
<sequence length="839" mass="92287">MASNTENLDLLKKNPVTDGNETFNIKTMLNDNWDKLDAVVGDMSSVQTVAKDAAGAIKELHSFLGSNNESFNVASIKSGDQIIQGGNVSALAFPRIEGRTMINLLGGISKFNHTIGMSSTHINYTKVNSSEEIVVNCPDASKEYYAYYENANSLVNLKSGKYVMAMAEVKVNEVLPGAGELKIAITGLGSGPIDKTKLGIWQNVFFKTYVPNNNYLCQVLIGTPYAEASKYLKYSISIKNVRLFELSPAEFAAIDNMQADLISSNYPHVGTGVYGVKDAKVTGIQGNLLPSFNEWTLHEKSFINEPYKMTLLASENNSVSFYDFQCLPNTDYTLSFETGTGLYSIHTIDWKVTIKQWSNSTFTFNSGNYRKLRIGAGNFTSGAGTYTFRNPILVQGTIAVPFRSQQKTAITAYTELFGNVENGVCDTVEFIGGKPKKNKKWEKITLDGSLPWTYGEIVAGKDNKPVYFTNTISSYTPFDESAVMIKSDGKLLKNNGKYSWQASGFPTDSFNMWSDNQVYVHVPNSDSGWGDLYTPSADEIKAYFNGWRLLQQDGQNYNGTGTKYWNKINPDGTAALGQFTTTLPTEMANTGIKQYNLLYQLARPVLEDIQIGGALVLEAGVNHINTISVNVPVISGSILYANNVYSTFSKLSSFLANQFDREDSIMLPGKTDLNSLIRNGKYCVYDGRNAPSKIVAYYVEVINFPLLPHEGTMQIAYKGDSNRLFTRRLMGSPAYWTKWSEVITTETLVADSNLVSNGYQKLASGLIIQWGTVSVPNNTSTRVTYPIAYPVNIVNVTATIIGGGGVGYTVALPGVTLAQLEVYQSSGSARQISWMTMGY</sequence>
<dbReference type="CDD" id="cd19958">
    <property type="entry name" value="pyocin_knob"/>
    <property type="match status" value="1"/>
</dbReference>
<accession>A0A917M8E5</accession>
<feature type="domain" description="Putative tail fiber protein gp53-like C-terminal" evidence="1">
    <location>
        <begin position="761"/>
        <end position="839"/>
    </location>
</feature>
<reference evidence="2 3" key="1">
    <citation type="journal article" date="2014" name="Int. J. Syst. Evol. Microbiol.">
        <title>Complete genome sequence of Corynebacterium casei LMG S-19264T (=DSM 44701T), isolated from a smear-ripened cheese.</title>
        <authorList>
            <consortium name="US DOE Joint Genome Institute (JGI-PGF)"/>
            <person name="Walter F."/>
            <person name="Albersmeier A."/>
            <person name="Kalinowski J."/>
            <person name="Ruckert C."/>
        </authorList>
    </citation>
    <scope>NUCLEOTIDE SEQUENCE [LARGE SCALE GENOMIC DNA]</scope>
    <source>
        <strain evidence="2 3">CGMCC 1.15286</strain>
    </source>
</reference>
<proteinExistence type="predicted"/>
<evidence type="ECO:0000313" key="3">
    <source>
        <dbReference type="Proteomes" id="UP000600247"/>
    </source>
</evidence>
<dbReference type="InterPro" id="IPR054075">
    <property type="entry name" value="Gp53-like_C"/>
</dbReference>
<dbReference type="Pfam" id="PF21882">
    <property type="entry name" value="Gp53-like_C"/>
    <property type="match status" value="1"/>
</dbReference>
<name>A0A917M8E5_9BACL</name>
<protein>
    <recommendedName>
        <fullName evidence="1">Putative tail fiber protein gp53-like C-terminal domain-containing protein</fullName>
    </recommendedName>
</protein>
<dbReference type="AlphaFoldDB" id="A0A917M8E5"/>
<dbReference type="Gene3D" id="2.60.40.3940">
    <property type="match status" value="1"/>
</dbReference>
<evidence type="ECO:0000313" key="2">
    <source>
        <dbReference type="EMBL" id="GGG81712.1"/>
    </source>
</evidence>
<dbReference type="EMBL" id="BMHY01000010">
    <property type="protein sequence ID" value="GGG81712.1"/>
    <property type="molecule type" value="Genomic_DNA"/>
</dbReference>
<dbReference type="RefSeq" id="WP_188891384.1">
    <property type="nucleotide sequence ID" value="NZ_BMHY01000010.1"/>
</dbReference>
<comment type="caution">
    <text evidence="2">The sequence shown here is derived from an EMBL/GenBank/DDBJ whole genome shotgun (WGS) entry which is preliminary data.</text>
</comment>
<organism evidence="2 3">
    <name type="scientific">Paenibacillus radicis</name>
    <name type="common">ex Gao et al. 2016</name>
    <dbReference type="NCBI Taxonomy" id="1737354"/>
    <lineage>
        <taxon>Bacteria</taxon>
        <taxon>Bacillati</taxon>
        <taxon>Bacillota</taxon>
        <taxon>Bacilli</taxon>
        <taxon>Bacillales</taxon>
        <taxon>Paenibacillaceae</taxon>
        <taxon>Paenibacillus</taxon>
    </lineage>
</organism>
<evidence type="ECO:0000259" key="1">
    <source>
        <dbReference type="Pfam" id="PF21882"/>
    </source>
</evidence>